<reference evidence="2" key="1">
    <citation type="submission" date="2016-10" db="EMBL/GenBank/DDBJ databases">
        <authorList>
            <person name="Varghese N."/>
            <person name="Submissions S."/>
        </authorList>
    </citation>
    <scope>NUCLEOTIDE SEQUENCE [LARGE SCALE GENOMIC DNA]</scope>
    <source>
        <strain evidence="2">DSM 19482</strain>
    </source>
</reference>
<name>A0A1U7Q0V4_9FLAO</name>
<keyword evidence="1" id="KW-0808">Transferase</keyword>
<sequence length="339" mass="37809">MKKLIIASVIALFILTGCNKDKDILNTLNDYNISQQDKGYHFGDKLNIPQDVLDYAEAISISFGDKETSSLSIDPKFFSLGENDVTFNIKTKSGEVLQQDATINVFAKAKARPIAYEIANQYPHDTNSFTEGFELHGDTVLESVGLDGKSKILKYTLGSRTPILEVPQPSNIFSEGITLLNDKVYQLTYKAKKGFIYDSNFKLIKEFKYPDVIAEGWGMTNDGKNLIVSDGSKNIYFLNPENPSQIVRTIAVASNTEAYDQINELEYHNGSIYANVWQKPIVLQINPANGEVTGILDFSNIAKQNTTNEDDVLNGIAFKGDNMLITGKNWSKIYEVILK</sequence>
<dbReference type="PANTHER" id="PTHR31270:SF1">
    <property type="entry name" value="GLUTAMINYL-PEPTIDE CYCLOTRANSFERASE"/>
    <property type="match status" value="1"/>
</dbReference>
<organism evidence="1 2">
    <name type="scientific">Epilithonimonas bovis DSM 19482</name>
    <dbReference type="NCBI Taxonomy" id="1121284"/>
    <lineage>
        <taxon>Bacteria</taxon>
        <taxon>Pseudomonadati</taxon>
        <taxon>Bacteroidota</taxon>
        <taxon>Flavobacteriia</taxon>
        <taxon>Flavobacteriales</taxon>
        <taxon>Weeksellaceae</taxon>
        <taxon>Chryseobacterium group</taxon>
        <taxon>Epilithonimonas</taxon>
    </lineage>
</organism>
<dbReference type="AlphaFoldDB" id="A0A1U7Q0V4"/>
<protein>
    <submittedName>
        <fullName evidence="1">Glutamine cyclotransferase</fullName>
    </submittedName>
</protein>
<dbReference type="SUPFAM" id="SSF50969">
    <property type="entry name" value="YVTN repeat-like/Quinoprotein amine dehydrogenase"/>
    <property type="match status" value="1"/>
</dbReference>
<dbReference type="PROSITE" id="PS51257">
    <property type="entry name" value="PROKAR_LIPOPROTEIN"/>
    <property type="match status" value="1"/>
</dbReference>
<dbReference type="OrthoDB" id="9783700at2"/>
<accession>A0A1U7Q0V4</accession>
<evidence type="ECO:0000313" key="2">
    <source>
        <dbReference type="Proteomes" id="UP000187261"/>
    </source>
</evidence>
<evidence type="ECO:0000313" key="1">
    <source>
        <dbReference type="EMBL" id="SIT98060.1"/>
    </source>
</evidence>
<dbReference type="RefSeq" id="WP_076784164.1">
    <property type="nucleotide sequence ID" value="NZ_FTPU01000039.1"/>
</dbReference>
<dbReference type="GO" id="GO:0016603">
    <property type="term" value="F:glutaminyl-peptide cyclotransferase activity"/>
    <property type="evidence" value="ECO:0007669"/>
    <property type="project" value="InterPro"/>
</dbReference>
<proteinExistence type="predicted"/>
<dbReference type="EMBL" id="FTPU01000039">
    <property type="protein sequence ID" value="SIT98060.1"/>
    <property type="molecule type" value="Genomic_DNA"/>
</dbReference>
<dbReference type="InterPro" id="IPR011044">
    <property type="entry name" value="Quino_amine_DH_bsu"/>
</dbReference>
<dbReference type="Proteomes" id="UP000187261">
    <property type="component" value="Unassembled WGS sequence"/>
</dbReference>
<dbReference type="Pfam" id="PF05096">
    <property type="entry name" value="Glu_cyclase_2"/>
    <property type="match status" value="1"/>
</dbReference>
<dbReference type="STRING" id="1121284.SAMN05660493_02793"/>
<dbReference type="PANTHER" id="PTHR31270">
    <property type="entry name" value="GLUTAMINYL-PEPTIDE CYCLOTRANSFERASE"/>
    <property type="match status" value="1"/>
</dbReference>
<keyword evidence="2" id="KW-1185">Reference proteome</keyword>
<gene>
    <name evidence="1" type="ORF">SAMN05660493_02793</name>
</gene>
<dbReference type="InterPro" id="IPR007788">
    <property type="entry name" value="QCT"/>
</dbReference>